<keyword evidence="2" id="KW-0805">Transcription regulation</keyword>
<gene>
    <name evidence="7" type="ORF">DES53_101228</name>
</gene>
<keyword evidence="8" id="KW-1185">Reference proteome</keyword>
<dbReference type="Proteomes" id="UP000253426">
    <property type="component" value="Unassembled WGS sequence"/>
</dbReference>
<comment type="caution">
    <text evidence="7">The sequence shown here is derived from an EMBL/GenBank/DDBJ whole genome shotgun (WGS) entry which is preliminary data.</text>
</comment>
<dbReference type="InterPro" id="IPR014284">
    <property type="entry name" value="RNA_pol_sigma-70_dom"/>
</dbReference>
<evidence type="ECO:0000259" key="5">
    <source>
        <dbReference type="Pfam" id="PF04542"/>
    </source>
</evidence>
<dbReference type="PANTHER" id="PTHR43133:SF62">
    <property type="entry name" value="RNA POLYMERASE SIGMA FACTOR SIGZ"/>
    <property type="match status" value="1"/>
</dbReference>
<dbReference type="RefSeq" id="WP_113956367.1">
    <property type="nucleotide sequence ID" value="NZ_QNRR01000001.1"/>
</dbReference>
<evidence type="ECO:0000313" key="8">
    <source>
        <dbReference type="Proteomes" id="UP000253426"/>
    </source>
</evidence>
<dbReference type="SUPFAM" id="SSF88659">
    <property type="entry name" value="Sigma3 and sigma4 domains of RNA polymerase sigma factors"/>
    <property type="match status" value="1"/>
</dbReference>
<dbReference type="GO" id="GO:0016987">
    <property type="term" value="F:sigma factor activity"/>
    <property type="evidence" value="ECO:0007669"/>
    <property type="project" value="UniProtKB-KW"/>
</dbReference>
<dbReference type="Gene3D" id="1.10.10.10">
    <property type="entry name" value="Winged helix-like DNA-binding domain superfamily/Winged helix DNA-binding domain"/>
    <property type="match status" value="1"/>
</dbReference>
<sequence length="197" mass="22590">MVRASRSYCMEEETDEAILQRVATGNEAAFAELYDRFSGPLYALARRILNDDQEARDALQEGFLYLWDRARDYDASKSKAFTWAVIIFRHKAIDRLRSARRRAKLVEDATVELLPTLDGSNVERADRAADRAERAGIVRRALESLPEAQRRCIEWAFLKGLTHYQLSEKFDEPLGTVKTNIRRGLLRLRDILKGGDA</sequence>
<reference evidence="7 8" key="1">
    <citation type="submission" date="2018-06" db="EMBL/GenBank/DDBJ databases">
        <title>Genomic Encyclopedia of Type Strains, Phase IV (KMG-IV): sequencing the most valuable type-strain genomes for metagenomic binning, comparative biology and taxonomic classification.</title>
        <authorList>
            <person name="Goeker M."/>
        </authorList>
    </citation>
    <scope>NUCLEOTIDE SEQUENCE [LARGE SCALE GENOMIC DNA]</scope>
    <source>
        <strain evidence="7 8">DSM 25532</strain>
    </source>
</reference>
<accession>A0A366HT20</accession>
<keyword evidence="4" id="KW-0804">Transcription</keyword>
<dbReference type="PANTHER" id="PTHR43133">
    <property type="entry name" value="RNA POLYMERASE ECF-TYPE SIGMA FACTO"/>
    <property type="match status" value="1"/>
</dbReference>
<keyword evidence="3" id="KW-0731">Sigma factor</keyword>
<comment type="similarity">
    <text evidence="1">Belongs to the sigma-70 factor family. ECF subfamily.</text>
</comment>
<evidence type="ECO:0000256" key="1">
    <source>
        <dbReference type="ARBA" id="ARBA00010641"/>
    </source>
</evidence>
<dbReference type="Gene3D" id="1.10.1740.10">
    <property type="match status" value="1"/>
</dbReference>
<feature type="domain" description="RNA polymerase sigma-70 region 2" evidence="5">
    <location>
        <begin position="33"/>
        <end position="102"/>
    </location>
</feature>
<dbReference type="InterPro" id="IPR007627">
    <property type="entry name" value="RNA_pol_sigma70_r2"/>
</dbReference>
<dbReference type="NCBIfam" id="TIGR02937">
    <property type="entry name" value="sigma70-ECF"/>
    <property type="match status" value="1"/>
</dbReference>
<dbReference type="GO" id="GO:0003677">
    <property type="term" value="F:DNA binding"/>
    <property type="evidence" value="ECO:0007669"/>
    <property type="project" value="InterPro"/>
</dbReference>
<dbReference type="InterPro" id="IPR039425">
    <property type="entry name" value="RNA_pol_sigma-70-like"/>
</dbReference>
<evidence type="ECO:0000259" key="6">
    <source>
        <dbReference type="Pfam" id="PF08281"/>
    </source>
</evidence>
<dbReference type="InterPro" id="IPR036388">
    <property type="entry name" value="WH-like_DNA-bd_sf"/>
</dbReference>
<name>A0A366HT20_9BACT</name>
<dbReference type="AlphaFoldDB" id="A0A366HT20"/>
<dbReference type="SUPFAM" id="SSF88946">
    <property type="entry name" value="Sigma2 domain of RNA polymerase sigma factors"/>
    <property type="match status" value="1"/>
</dbReference>
<dbReference type="GO" id="GO:0006352">
    <property type="term" value="P:DNA-templated transcription initiation"/>
    <property type="evidence" value="ECO:0007669"/>
    <property type="project" value="InterPro"/>
</dbReference>
<organism evidence="7 8">
    <name type="scientific">Roseimicrobium gellanilyticum</name>
    <dbReference type="NCBI Taxonomy" id="748857"/>
    <lineage>
        <taxon>Bacteria</taxon>
        <taxon>Pseudomonadati</taxon>
        <taxon>Verrucomicrobiota</taxon>
        <taxon>Verrucomicrobiia</taxon>
        <taxon>Verrucomicrobiales</taxon>
        <taxon>Verrucomicrobiaceae</taxon>
        <taxon>Roseimicrobium</taxon>
    </lineage>
</organism>
<evidence type="ECO:0000256" key="3">
    <source>
        <dbReference type="ARBA" id="ARBA00023082"/>
    </source>
</evidence>
<dbReference type="CDD" id="cd06171">
    <property type="entry name" value="Sigma70_r4"/>
    <property type="match status" value="1"/>
</dbReference>
<dbReference type="InterPro" id="IPR013324">
    <property type="entry name" value="RNA_pol_sigma_r3/r4-like"/>
</dbReference>
<evidence type="ECO:0000256" key="2">
    <source>
        <dbReference type="ARBA" id="ARBA00023015"/>
    </source>
</evidence>
<dbReference type="EMBL" id="QNRR01000001">
    <property type="protein sequence ID" value="RBP47431.1"/>
    <property type="molecule type" value="Genomic_DNA"/>
</dbReference>
<dbReference type="Pfam" id="PF08281">
    <property type="entry name" value="Sigma70_r4_2"/>
    <property type="match status" value="1"/>
</dbReference>
<feature type="domain" description="RNA polymerase sigma factor 70 region 4 type 2" evidence="6">
    <location>
        <begin position="137"/>
        <end position="188"/>
    </location>
</feature>
<dbReference type="OrthoDB" id="9784272at2"/>
<evidence type="ECO:0000256" key="4">
    <source>
        <dbReference type="ARBA" id="ARBA00023163"/>
    </source>
</evidence>
<evidence type="ECO:0000313" key="7">
    <source>
        <dbReference type="EMBL" id="RBP47431.1"/>
    </source>
</evidence>
<proteinExistence type="inferred from homology"/>
<dbReference type="Pfam" id="PF04542">
    <property type="entry name" value="Sigma70_r2"/>
    <property type="match status" value="1"/>
</dbReference>
<dbReference type="InterPro" id="IPR013325">
    <property type="entry name" value="RNA_pol_sigma_r2"/>
</dbReference>
<protein>
    <submittedName>
        <fullName evidence="7">RNA polymerase sigma-70 factor (ECF subfamily)</fullName>
    </submittedName>
</protein>
<dbReference type="InterPro" id="IPR013249">
    <property type="entry name" value="RNA_pol_sigma70_r4_t2"/>
</dbReference>